<accession>A0A8T3LFQ4</accession>
<gene>
    <name evidence="2" type="ORF">HLX92_24710</name>
</gene>
<dbReference type="EMBL" id="JABFNF010000078">
    <property type="protein sequence ID" value="MBA1889341.1"/>
    <property type="molecule type" value="Genomic_DNA"/>
</dbReference>
<name>A0A8T3LFQ4_ECOLX</name>
<evidence type="ECO:0000256" key="1">
    <source>
        <dbReference type="SAM" id="MobiDB-lite"/>
    </source>
</evidence>
<evidence type="ECO:0000313" key="3">
    <source>
        <dbReference type="Proteomes" id="UP000523197"/>
    </source>
</evidence>
<reference evidence="2 3" key="1">
    <citation type="submission" date="2020-05" db="EMBL/GenBank/DDBJ databases">
        <title>Epidemiological investigations into extended-spectrum beta-lactam resistant Escherichia coli ST457 carried by Australian Silver gulls identified clonal lineages that cause ExPEC disease.</title>
        <authorList>
            <person name="Nesporova K."/>
            <person name="Wyrsch E.R."/>
            <person name="Valcek A."/>
            <person name="Bitar I."/>
            <person name="Chaw K."/>
            <person name="Harris P."/>
            <person name="Hrabak J."/>
            <person name="Djordjevic S.P."/>
            <person name="Dolejska M."/>
        </authorList>
    </citation>
    <scope>NUCLEOTIDE SEQUENCE [LARGE SCALE GENOMIC DNA]</scope>
    <source>
        <strain evidence="2 3">CE1966</strain>
    </source>
</reference>
<feature type="non-terminal residue" evidence="2">
    <location>
        <position position="1"/>
    </location>
</feature>
<organism evidence="2 3">
    <name type="scientific">Escherichia coli</name>
    <dbReference type="NCBI Taxonomy" id="562"/>
    <lineage>
        <taxon>Bacteria</taxon>
        <taxon>Pseudomonadati</taxon>
        <taxon>Pseudomonadota</taxon>
        <taxon>Gammaproteobacteria</taxon>
        <taxon>Enterobacterales</taxon>
        <taxon>Enterobacteriaceae</taxon>
        <taxon>Escherichia</taxon>
    </lineage>
</organism>
<evidence type="ECO:0000313" key="2">
    <source>
        <dbReference type="EMBL" id="MBA1889341.1"/>
    </source>
</evidence>
<dbReference type="Proteomes" id="UP000523197">
    <property type="component" value="Unassembled WGS sequence"/>
</dbReference>
<feature type="region of interest" description="Disordered" evidence="1">
    <location>
        <begin position="1"/>
        <end position="48"/>
    </location>
</feature>
<dbReference type="AlphaFoldDB" id="A0A8T3LFQ4"/>
<proteinExistence type="predicted"/>
<sequence length="48" mass="4745">PTPDDGAEPTAQAESNIIRPASDTTSTGDVGALNVPGMASSVNSQSET</sequence>
<comment type="caution">
    <text evidence="2">The sequence shown here is derived from an EMBL/GenBank/DDBJ whole genome shotgun (WGS) entry which is preliminary data.</text>
</comment>
<protein>
    <submittedName>
        <fullName evidence="2">Conjugal transfer protein TrbL</fullName>
    </submittedName>
</protein>